<sequence>MKKNSFALIALCALASSAFGQVKVDAPWARATVPVQKTSGAFMQLQSAKDVRLVGASSPVAGTVEMHKMEMQGDQMKMQQVDGIDLPAGKAVKLASGGYHLMLIDLKRQLKAGDSVPLTLTVEHPNKKRESMTIEVPVKPLNFVSPHGAHAAAH</sequence>
<evidence type="ECO:0000313" key="3">
    <source>
        <dbReference type="Proteomes" id="UP000229897"/>
    </source>
</evidence>
<evidence type="ECO:0000256" key="1">
    <source>
        <dbReference type="SAM" id="SignalP"/>
    </source>
</evidence>
<reference evidence="2" key="1">
    <citation type="submission" date="2017-10" db="EMBL/GenBank/DDBJ databases">
        <title>Massilia psychrophilum sp. nov., a novel purple-pigmented bacterium isolated from Tianshan glacier, Xinjiang Municipality, China.</title>
        <authorList>
            <person name="Wang H."/>
        </authorList>
    </citation>
    <scope>NUCLEOTIDE SEQUENCE [LARGE SCALE GENOMIC DNA]</scope>
    <source>
        <strain evidence="2">B2</strain>
    </source>
</reference>
<dbReference type="InterPro" id="IPR058248">
    <property type="entry name" value="Lxx211020-like"/>
</dbReference>
<dbReference type="SUPFAM" id="SSF110087">
    <property type="entry name" value="DR1885-like metal-binding protein"/>
    <property type="match status" value="1"/>
</dbReference>
<accession>A0A2D2DT19</accession>
<name>A0A2D2DT19_9BURK</name>
<dbReference type="Proteomes" id="UP000229897">
    <property type="component" value="Chromosome"/>
</dbReference>
<dbReference type="InterPro" id="IPR036182">
    <property type="entry name" value="PCuAC_sf"/>
</dbReference>
<dbReference type="PANTHER" id="PTHR36302:SF1">
    <property type="entry name" value="COPPER CHAPERONE PCU(A)C"/>
    <property type="match status" value="1"/>
</dbReference>
<keyword evidence="1" id="KW-0732">Signal</keyword>
<dbReference type="Gene3D" id="2.60.40.1890">
    <property type="entry name" value="PCu(A)C copper chaperone"/>
    <property type="match status" value="1"/>
</dbReference>
<evidence type="ECO:0008006" key="4">
    <source>
        <dbReference type="Google" id="ProtNLM"/>
    </source>
</evidence>
<dbReference type="OrthoDB" id="9796962at2"/>
<dbReference type="InterPro" id="IPR007410">
    <property type="entry name" value="LpqE-like"/>
</dbReference>
<proteinExistence type="predicted"/>
<dbReference type="PANTHER" id="PTHR36302">
    <property type="entry name" value="BLR7088 PROTEIN"/>
    <property type="match status" value="1"/>
</dbReference>
<dbReference type="AlphaFoldDB" id="A0A2D2DT19"/>
<feature type="chain" id="PRO_5013601904" description="Transporter" evidence="1">
    <location>
        <begin position="21"/>
        <end position="154"/>
    </location>
</feature>
<organism evidence="2 3">
    <name type="scientific">Massilia violaceinigra</name>
    <dbReference type="NCBI Taxonomy" id="2045208"/>
    <lineage>
        <taxon>Bacteria</taxon>
        <taxon>Pseudomonadati</taxon>
        <taxon>Pseudomonadota</taxon>
        <taxon>Betaproteobacteria</taxon>
        <taxon>Burkholderiales</taxon>
        <taxon>Oxalobacteraceae</taxon>
        <taxon>Telluria group</taxon>
        <taxon>Massilia</taxon>
    </lineage>
</organism>
<evidence type="ECO:0000313" key="2">
    <source>
        <dbReference type="EMBL" id="ATQ78122.1"/>
    </source>
</evidence>
<protein>
    <recommendedName>
        <fullName evidence="4">Transporter</fullName>
    </recommendedName>
</protein>
<dbReference type="EMBL" id="CP024608">
    <property type="protein sequence ID" value="ATQ78122.1"/>
    <property type="molecule type" value="Genomic_DNA"/>
</dbReference>
<dbReference type="KEGG" id="mass:CR152_29135"/>
<dbReference type="Pfam" id="PF04314">
    <property type="entry name" value="PCuAC"/>
    <property type="match status" value="1"/>
</dbReference>
<gene>
    <name evidence="2" type="ORF">CR152_29135</name>
</gene>
<dbReference type="RefSeq" id="WP_099880871.1">
    <property type="nucleotide sequence ID" value="NZ_CP024608.1"/>
</dbReference>
<feature type="signal peptide" evidence="1">
    <location>
        <begin position="1"/>
        <end position="20"/>
    </location>
</feature>
<keyword evidence="3" id="KW-1185">Reference proteome</keyword>